<dbReference type="Proteomes" id="UP000198598">
    <property type="component" value="Unassembled WGS sequence"/>
</dbReference>
<keyword evidence="2" id="KW-1185">Reference proteome</keyword>
<sequence length="166" mass="18989">MNPITEYQNVKNSSEAVKSLFAREWVLQMVKGGSLPSSHSIGAVGYISSNFGYKPDQAYSIIRSVLDDCEAIRKSLNHYDAKMEEEKKYIQGLSPQNQPTQTNEALFEQVVETAFDLLKKGHDSKEVAEFLSPEYLFLDDHPVKLNQQEIDRALAESINRFEDWKR</sequence>
<evidence type="ECO:0000313" key="2">
    <source>
        <dbReference type="Proteomes" id="UP000198598"/>
    </source>
</evidence>
<dbReference type="EMBL" id="FOLQ01000023">
    <property type="protein sequence ID" value="SFE95285.1"/>
    <property type="molecule type" value="Genomic_DNA"/>
</dbReference>
<accession>A0A1I2ER35</accession>
<dbReference type="AlphaFoldDB" id="A0A1I2ER35"/>
<protein>
    <submittedName>
        <fullName evidence="1">Uncharacterized protein</fullName>
    </submittedName>
</protein>
<organism evidence="1 2">
    <name type="scientific">Spirosoma endophyticum</name>
    <dbReference type="NCBI Taxonomy" id="662367"/>
    <lineage>
        <taxon>Bacteria</taxon>
        <taxon>Pseudomonadati</taxon>
        <taxon>Bacteroidota</taxon>
        <taxon>Cytophagia</taxon>
        <taxon>Cytophagales</taxon>
        <taxon>Cytophagaceae</taxon>
        <taxon>Spirosoma</taxon>
    </lineage>
</organism>
<proteinExistence type="predicted"/>
<reference evidence="1 2" key="1">
    <citation type="submission" date="2016-10" db="EMBL/GenBank/DDBJ databases">
        <authorList>
            <person name="de Groot N.N."/>
        </authorList>
    </citation>
    <scope>NUCLEOTIDE SEQUENCE [LARGE SCALE GENOMIC DNA]</scope>
    <source>
        <strain evidence="1 2">DSM 26130</strain>
    </source>
</reference>
<gene>
    <name evidence="1" type="ORF">SAMN05216167_12311</name>
</gene>
<evidence type="ECO:0000313" key="1">
    <source>
        <dbReference type="EMBL" id="SFE95285.1"/>
    </source>
</evidence>
<name>A0A1I2ER35_9BACT</name>
<dbReference type="RefSeq" id="WP_093833384.1">
    <property type="nucleotide sequence ID" value="NZ_FOLQ01000023.1"/>
</dbReference>